<keyword evidence="2" id="KW-0732">Signal</keyword>
<evidence type="ECO:0008006" key="7">
    <source>
        <dbReference type="Google" id="ProtNLM"/>
    </source>
</evidence>
<protein>
    <recommendedName>
        <fullName evidence="7">COBRA-like protein</fullName>
    </recommendedName>
</protein>
<dbReference type="Pfam" id="PF04833">
    <property type="entry name" value="COBRA"/>
    <property type="match status" value="1"/>
</dbReference>
<dbReference type="Proteomes" id="UP000652761">
    <property type="component" value="Unassembled WGS sequence"/>
</dbReference>
<dbReference type="PANTHER" id="PTHR31673">
    <property type="entry name" value="PROTEIN COBRA"/>
    <property type="match status" value="1"/>
</dbReference>
<reference evidence="5" key="1">
    <citation type="submission" date="2017-07" db="EMBL/GenBank/DDBJ databases">
        <title>Taro Niue Genome Assembly and Annotation.</title>
        <authorList>
            <person name="Atibalentja N."/>
            <person name="Keating K."/>
            <person name="Fields C.J."/>
        </authorList>
    </citation>
    <scope>NUCLEOTIDE SEQUENCE</scope>
    <source>
        <strain evidence="5">Niue_2</strain>
        <tissue evidence="5">Leaf</tissue>
    </source>
</reference>
<sequence length="236" mass="25862">KRRERWVGGRSFSQACSFAFPWPLPRTCADSRAPAEKSATVTRSENSMASVRSTRGVIGASILLGFLLFCCCVTSSEAHGSPDANGNITIKWDVMQWTPDGYVAVVTIYNFQRHRNIGAPGWRLGWKWAKNEVIWSNIGARTTEQGDCSRFRGNIPSSCKKDPTIVDQPQNTPYNMQIANCCKGGVLDSWGSAESAASFQIAVGWAGNTNKTVRVPMNFTLKAPAARNNLPLLLDS</sequence>
<evidence type="ECO:0000313" key="6">
    <source>
        <dbReference type="Proteomes" id="UP000652761"/>
    </source>
</evidence>
<comment type="similarity">
    <text evidence="1">Belongs to the COBRA family.</text>
</comment>
<dbReference type="GO" id="GO:0005886">
    <property type="term" value="C:plasma membrane"/>
    <property type="evidence" value="ECO:0007669"/>
    <property type="project" value="TreeGrafter"/>
</dbReference>
<dbReference type="InterPro" id="IPR006918">
    <property type="entry name" value="COBRA_pln"/>
</dbReference>
<keyword evidence="6" id="KW-1185">Reference proteome</keyword>
<accession>A0A843TFT6</accession>
<evidence type="ECO:0000313" key="5">
    <source>
        <dbReference type="EMBL" id="MQL69116.1"/>
    </source>
</evidence>
<comment type="caution">
    <text evidence="5">The sequence shown here is derived from an EMBL/GenBank/DDBJ whole genome shotgun (WGS) entry which is preliminary data.</text>
</comment>
<feature type="non-terminal residue" evidence="5">
    <location>
        <position position="1"/>
    </location>
</feature>
<dbReference type="OrthoDB" id="770027at2759"/>
<dbReference type="GO" id="GO:0052324">
    <property type="term" value="P:plant-type cell wall cellulose biosynthetic process"/>
    <property type="evidence" value="ECO:0007669"/>
    <property type="project" value="TreeGrafter"/>
</dbReference>
<dbReference type="GO" id="GO:0010215">
    <property type="term" value="P:cellulose microfibril organization"/>
    <property type="evidence" value="ECO:0007669"/>
    <property type="project" value="InterPro"/>
</dbReference>
<keyword evidence="3" id="KW-0325">Glycoprotein</keyword>
<evidence type="ECO:0000256" key="3">
    <source>
        <dbReference type="ARBA" id="ARBA00023180"/>
    </source>
</evidence>
<dbReference type="PANTHER" id="PTHR31673:SF3">
    <property type="entry name" value="COBRA-LIKE PROTEIN 4"/>
    <property type="match status" value="1"/>
</dbReference>
<gene>
    <name evidence="5" type="ORF">Taro_001414</name>
</gene>
<keyword evidence="4" id="KW-0472">Membrane</keyword>
<name>A0A843TFT6_COLES</name>
<keyword evidence="4" id="KW-1133">Transmembrane helix</keyword>
<evidence type="ECO:0000256" key="1">
    <source>
        <dbReference type="ARBA" id="ARBA00005507"/>
    </source>
</evidence>
<proteinExistence type="inferred from homology"/>
<evidence type="ECO:0000256" key="4">
    <source>
        <dbReference type="SAM" id="Phobius"/>
    </source>
</evidence>
<feature type="transmembrane region" description="Helical" evidence="4">
    <location>
        <begin position="57"/>
        <end position="76"/>
    </location>
</feature>
<evidence type="ECO:0000256" key="2">
    <source>
        <dbReference type="ARBA" id="ARBA00022729"/>
    </source>
</evidence>
<organism evidence="5 6">
    <name type="scientific">Colocasia esculenta</name>
    <name type="common">Wild taro</name>
    <name type="synonym">Arum esculentum</name>
    <dbReference type="NCBI Taxonomy" id="4460"/>
    <lineage>
        <taxon>Eukaryota</taxon>
        <taxon>Viridiplantae</taxon>
        <taxon>Streptophyta</taxon>
        <taxon>Embryophyta</taxon>
        <taxon>Tracheophyta</taxon>
        <taxon>Spermatophyta</taxon>
        <taxon>Magnoliopsida</taxon>
        <taxon>Liliopsida</taxon>
        <taxon>Araceae</taxon>
        <taxon>Aroideae</taxon>
        <taxon>Colocasieae</taxon>
        <taxon>Colocasia</taxon>
    </lineage>
</organism>
<dbReference type="EMBL" id="NMUH01000029">
    <property type="protein sequence ID" value="MQL69116.1"/>
    <property type="molecule type" value="Genomic_DNA"/>
</dbReference>
<keyword evidence="4" id="KW-0812">Transmembrane</keyword>
<dbReference type="AlphaFoldDB" id="A0A843TFT6"/>